<dbReference type="GO" id="GO:0006281">
    <property type="term" value="P:DNA repair"/>
    <property type="evidence" value="ECO:0007669"/>
    <property type="project" value="UniProtKB-KW"/>
</dbReference>
<evidence type="ECO:0000256" key="2">
    <source>
        <dbReference type="ARBA" id="ARBA00009441"/>
    </source>
</evidence>
<dbReference type="EMBL" id="LVXZ01000077">
    <property type="protein sequence ID" value="OAP91560.1"/>
    <property type="molecule type" value="Genomic_DNA"/>
</dbReference>
<evidence type="ECO:0000256" key="6">
    <source>
        <dbReference type="ARBA" id="ARBA00022840"/>
    </source>
</evidence>
<keyword evidence="7 9" id="KW-0234">DNA repair</keyword>
<dbReference type="InterPro" id="IPR003395">
    <property type="entry name" value="RecF/RecN/SMC_N"/>
</dbReference>
<dbReference type="PANTHER" id="PTHR11059:SF0">
    <property type="entry name" value="DNA REPAIR PROTEIN RECN"/>
    <property type="match status" value="1"/>
</dbReference>
<comment type="caution">
    <text evidence="11">The sequence shown here is derived from an EMBL/GenBank/DDBJ whole genome shotgun (WGS) entry which is preliminary data.</text>
</comment>
<dbReference type="FunFam" id="3.40.50.300:FF:000356">
    <property type="entry name" value="DNA repair protein RecN"/>
    <property type="match status" value="1"/>
</dbReference>
<organism evidence="11 12">
    <name type="scientific">Acidithiobacillus ferrooxidans</name>
    <name type="common">Thiobacillus ferrooxidans</name>
    <dbReference type="NCBI Taxonomy" id="920"/>
    <lineage>
        <taxon>Bacteria</taxon>
        <taxon>Pseudomonadati</taxon>
        <taxon>Pseudomonadota</taxon>
        <taxon>Acidithiobacillia</taxon>
        <taxon>Acidithiobacillales</taxon>
        <taxon>Acidithiobacillaceae</taxon>
        <taxon>Acidithiobacillus</taxon>
    </lineage>
</organism>
<feature type="domain" description="RecF/RecN/SMC N-terminal" evidence="10">
    <location>
        <begin position="3"/>
        <end position="510"/>
    </location>
</feature>
<dbReference type="GO" id="GO:0005524">
    <property type="term" value="F:ATP binding"/>
    <property type="evidence" value="ECO:0007669"/>
    <property type="project" value="UniProtKB-KW"/>
</dbReference>
<dbReference type="GO" id="GO:0009432">
    <property type="term" value="P:SOS response"/>
    <property type="evidence" value="ECO:0007669"/>
    <property type="project" value="TreeGrafter"/>
</dbReference>
<gene>
    <name evidence="11" type="ORF">A4H96_06750</name>
</gene>
<sequence length="558" mass="61307">MLLNLQVRDFALIDAVSVDFAAGLTVLTGETGAGKSILVDAIALLLGDKGHAEDIRHGAEQAEISAEYGLGPEHPARQWLREQEIEDEDVCLLRRIIQRNGRSRAFINGRSVTNGQLKEFGETLVELLGQHAHQSLLQPERQLFLLDRFAGLESTLSTVADRYRQWRQAAQRCAALQEQQGRQHEQEDWQRFLLAELEAADLQTDEWEDLRAEEQRLGAVDKLRENILTALARLDGEDTAAGRSLAEAQRHVSAARAHDPRLAECDELLNSALIQTEEAITGLRAYATDLEADPERLESIAQRLQLLQDLQRKHHCDIAGLLAKLSALRQELLASEDLDAMRSAAEHELAQARAAYVEGCAALSGARQQQQDALAQAVVAQIQQLGMPHAAIELRLNSHPEAEKQWRDTGWDQVEIWITANPGHPAQPLAKVASGGELSRIGLALQVILAAPERIDTLIFDEVDVGIGGAVAERVGRLLRRLGVRQQVLCVTHLAQVAAQGHQHLRVEKQVMNGQTLSAVRALNHTERQQEIARMLGGIEISDAVTQAAAALLAGAES</sequence>
<evidence type="ECO:0000256" key="5">
    <source>
        <dbReference type="ARBA" id="ARBA00022763"/>
    </source>
</evidence>
<dbReference type="InterPro" id="IPR027417">
    <property type="entry name" value="P-loop_NTPase"/>
</dbReference>
<evidence type="ECO:0000259" key="10">
    <source>
        <dbReference type="Pfam" id="PF02463"/>
    </source>
</evidence>
<name>A0A179BJK7_ACIFR</name>
<reference evidence="11 12" key="1">
    <citation type="submission" date="2016-04" db="EMBL/GenBank/DDBJ databases">
        <title>Acidithiobacillus ferrooxidans genome sequencing and assembly.</title>
        <authorList>
            <person name="Zhou Z."/>
        </authorList>
    </citation>
    <scope>NUCLEOTIDE SEQUENCE [LARGE SCALE GENOMIC DNA]</scope>
    <source>
        <strain evidence="11 12">BY0502</strain>
    </source>
</reference>
<dbReference type="RefSeq" id="WP_064218881.1">
    <property type="nucleotide sequence ID" value="NZ_LVXZ01000077.1"/>
</dbReference>
<dbReference type="InterPro" id="IPR004604">
    <property type="entry name" value="DNA_recomb/repair_RecN"/>
</dbReference>
<evidence type="ECO:0000313" key="11">
    <source>
        <dbReference type="EMBL" id="OAP91560.1"/>
    </source>
</evidence>
<evidence type="ECO:0000256" key="1">
    <source>
        <dbReference type="ARBA" id="ARBA00003618"/>
    </source>
</evidence>
<dbReference type="PANTHER" id="PTHR11059">
    <property type="entry name" value="DNA REPAIR PROTEIN RECN"/>
    <property type="match status" value="1"/>
</dbReference>
<accession>A0A179BJK7</accession>
<evidence type="ECO:0000256" key="4">
    <source>
        <dbReference type="ARBA" id="ARBA00022741"/>
    </source>
</evidence>
<evidence type="ECO:0000256" key="7">
    <source>
        <dbReference type="ARBA" id="ARBA00023204"/>
    </source>
</evidence>
<dbReference type="FunFam" id="3.40.50.300:FF:000319">
    <property type="entry name" value="DNA repair protein RecN"/>
    <property type="match status" value="1"/>
</dbReference>
<dbReference type="CDD" id="cd03241">
    <property type="entry name" value="ABC_RecN"/>
    <property type="match status" value="2"/>
</dbReference>
<dbReference type="Proteomes" id="UP000078302">
    <property type="component" value="Unassembled WGS sequence"/>
</dbReference>
<dbReference type="AlphaFoldDB" id="A0A179BJK7"/>
<comment type="function">
    <text evidence="1 9">May be involved in recombinational repair of damaged DNA.</text>
</comment>
<keyword evidence="6" id="KW-0067">ATP-binding</keyword>
<proteinExistence type="inferred from homology"/>
<dbReference type="NCBIfam" id="NF008121">
    <property type="entry name" value="PRK10869.1"/>
    <property type="match status" value="1"/>
</dbReference>
<dbReference type="Gene3D" id="3.40.50.300">
    <property type="entry name" value="P-loop containing nucleotide triphosphate hydrolases"/>
    <property type="match status" value="2"/>
</dbReference>
<evidence type="ECO:0000256" key="9">
    <source>
        <dbReference type="PIRNR" id="PIRNR003128"/>
    </source>
</evidence>
<dbReference type="GO" id="GO:0043590">
    <property type="term" value="C:bacterial nucleoid"/>
    <property type="evidence" value="ECO:0007669"/>
    <property type="project" value="TreeGrafter"/>
</dbReference>
<evidence type="ECO:0000256" key="8">
    <source>
        <dbReference type="ARBA" id="ARBA00033408"/>
    </source>
</evidence>
<keyword evidence="12" id="KW-1185">Reference proteome</keyword>
<protein>
    <recommendedName>
        <fullName evidence="3 9">DNA repair protein RecN</fullName>
    </recommendedName>
    <alternativeName>
        <fullName evidence="8 9">Recombination protein N</fullName>
    </alternativeName>
</protein>
<dbReference type="Pfam" id="PF02463">
    <property type="entry name" value="SMC_N"/>
    <property type="match status" value="1"/>
</dbReference>
<evidence type="ECO:0000313" key="12">
    <source>
        <dbReference type="Proteomes" id="UP000078302"/>
    </source>
</evidence>
<comment type="similarity">
    <text evidence="2 9">Belongs to the RecN family.</text>
</comment>
<dbReference type="PIRSF" id="PIRSF003128">
    <property type="entry name" value="RecN"/>
    <property type="match status" value="1"/>
</dbReference>
<keyword evidence="5 9" id="KW-0227">DNA damage</keyword>
<dbReference type="NCBIfam" id="TIGR00634">
    <property type="entry name" value="recN"/>
    <property type="match status" value="1"/>
</dbReference>
<evidence type="ECO:0000256" key="3">
    <source>
        <dbReference type="ARBA" id="ARBA00021315"/>
    </source>
</evidence>
<keyword evidence="4" id="KW-0547">Nucleotide-binding</keyword>
<dbReference type="GO" id="GO:0006310">
    <property type="term" value="P:DNA recombination"/>
    <property type="evidence" value="ECO:0007669"/>
    <property type="project" value="InterPro"/>
</dbReference>
<dbReference type="OrthoDB" id="9806954at2"/>
<dbReference type="SUPFAM" id="SSF52540">
    <property type="entry name" value="P-loop containing nucleoside triphosphate hydrolases"/>
    <property type="match status" value="2"/>
</dbReference>